<evidence type="ECO:0000256" key="18">
    <source>
        <dbReference type="SAM" id="MobiDB-lite"/>
    </source>
</evidence>
<keyword evidence="6" id="KW-0547">Nucleotide-binding</keyword>
<name>A0AAV1JHX1_9NEOP</name>
<evidence type="ECO:0000256" key="2">
    <source>
        <dbReference type="ARBA" id="ARBA00022612"/>
    </source>
</evidence>
<keyword evidence="5" id="KW-0479">Metal-binding</keyword>
<evidence type="ECO:0000256" key="15">
    <source>
        <dbReference type="ARBA" id="ARBA00023113"/>
    </source>
</evidence>
<evidence type="ECO:0000256" key="16">
    <source>
        <dbReference type="ARBA" id="ARBA00023172"/>
    </source>
</evidence>
<keyword evidence="17" id="KW-0511">Multifunctional enzyme</keyword>
<accession>A0AAV1JHX1</accession>
<dbReference type="Pfam" id="PF22936">
    <property type="entry name" value="Pol_BBD"/>
    <property type="match status" value="1"/>
</dbReference>
<dbReference type="AlphaFoldDB" id="A0AAV1JHX1"/>
<dbReference type="InterPro" id="IPR043502">
    <property type="entry name" value="DNA/RNA_pol_sf"/>
</dbReference>
<keyword evidence="14" id="KW-0548">Nucleotidyltransferase</keyword>
<keyword evidence="14" id="KW-0239">DNA-directed DNA polymerase</keyword>
<dbReference type="Pfam" id="PF14223">
    <property type="entry name" value="Retrotran_gag_2"/>
    <property type="match status" value="1"/>
</dbReference>
<evidence type="ECO:0000259" key="19">
    <source>
        <dbReference type="PROSITE" id="PS50994"/>
    </source>
</evidence>
<dbReference type="InterPro" id="IPR036397">
    <property type="entry name" value="RNaseH_sf"/>
</dbReference>
<evidence type="ECO:0000313" key="20">
    <source>
        <dbReference type="EMBL" id="CAK1547641.1"/>
    </source>
</evidence>
<dbReference type="InterPro" id="IPR012337">
    <property type="entry name" value="RNaseH-like_sf"/>
</dbReference>
<dbReference type="CDD" id="cd09272">
    <property type="entry name" value="RNase_HI_RT_Ty1"/>
    <property type="match status" value="1"/>
</dbReference>
<evidence type="ECO:0000256" key="9">
    <source>
        <dbReference type="ARBA" id="ARBA00022801"/>
    </source>
</evidence>
<evidence type="ECO:0000256" key="11">
    <source>
        <dbReference type="ARBA" id="ARBA00022842"/>
    </source>
</evidence>
<evidence type="ECO:0000256" key="12">
    <source>
        <dbReference type="ARBA" id="ARBA00022908"/>
    </source>
</evidence>
<keyword evidence="4" id="KW-0540">Nuclease</keyword>
<dbReference type="Pfam" id="PF13976">
    <property type="entry name" value="gag_pre-integrs"/>
    <property type="match status" value="1"/>
</dbReference>
<keyword evidence="7" id="KW-0064">Aspartyl protease</keyword>
<evidence type="ECO:0000256" key="4">
    <source>
        <dbReference type="ARBA" id="ARBA00022722"/>
    </source>
</evidence>
<keyword evidence="15" id="KW-0917">Virion maturation</keyword>
<evidence type="ECO:0000256" key="17">
    <source>
        <dbReference type="ARBA" id="ARBA00023268"/>
    </source>
</evidence>
<evidence type="ECO:0000256" key="13">
    <source>
        <dbReference type="ARBA" id="ARBA00022918"/>
    </source>
</evidence>
<dbReference type="GO" id="GO:0015074">
    <property type="term" value="P:DNA integration"/>
    <property type="evidence" value="ECO:0007669"/>
    <property type="project" value="UniProtKB-KW"/>
</dbReference>
<dbReference type="Pfam" id="PF07727">
    <property type="entry name" value="RVT_2"/>
    <property type="match status" value="1"/>
</dbReference>
<keyword evidence="16" id="KW-0233">DNA recombination</keyword>
<dbReference type="GO" id="GO:0006508">
    <property type="term" value="P:proteolysis"/>
    <property type="evidence" value="ECO:0007669"/>
    <property type="project" value="UniProtKB-KW"/>
</dbReference>
<evidence type="ECO:0000256" key="3">
    <source>
        <dbReference type="ARBA" id="ARBA00022670"/>
    </source>
</evidence>
<dbReference type="PANTHER" id="PTHR42648:SF11">
    <property type="entry name" value="TRANSPOSON TY4-P GAG-POL POLYPROTEIN"/>
    <property type="match status" value="1"/>
</dbReference>
<dbReference type="Pfam" id="PF00665">
    <property type="entry name" value="rve"/>
    <property type="match status" value="1"/>
</dbReference>
<organism evidence="20 21">
    <name type="scientific">Leptosia nina</name>
    <dbReference type="NCBI Taxonomy" id="320188"/>
    <lineage>
        <taxon>Eukaryota</taxon>
        <taxon>Metazoa</taxon>
        <taxon>Ecdysozoa</taxon>
        <taxon>Arthropoda</taxon>
        <taxon>Hexapoda</taxon>
        <taxon>Insecta</taxon>
        <taxon>Pterygota</taxon>
        <taxon>Neoptera</taxon>
        <taxon>Endopterygota</taxon>
        <taxon>Lepidoptera</taxon>
        <taxon>Glossata</taxon>
        <taxon>Ditrysia</taxon>
        <taxon>Papilionoidea</taxon>
        <taxon>Pieridae</taxon>
        <taxon>Pierinae</taxon>
        <taxon>Leptosia</taxon>
    </lineage>
</organism>
<keyword evidence="12" id="KW-0229">DNA integration</keyword>
<dbReference type="PROSITE" id="PS50994">
    <property type="entry name" value="INTEGRASE"/>
    <property type="match status" value="1"/>
</dbReference>
<dbReference type="InterPro" id="IPR013103">
    <property type="entry name" value="RVT_2"/>
</dbReference>
<keyword evidence="13" id="KW-0695">RNA-directed DNA polymerase</keyword>
<dbReference type="GO" id="GO:0004190">
    <property type="term" value="F:aspartic-type endopeptidase activity"/>
    <property type="evidence" value="ECO:0007669"/>
    <property type="project" value="UniProtKB-KW"/>
</dbReference>
<feature type="compositionally biased region" description="Low complexity" evidence="18">
    <location>
        <begin position="641"/>
        <end position="658"/>
    </location>
</feature>
<comment type="caution">
    <text evidence="20">The sequence shown here is derived from an EMBL/GenBank/DDBJ whole genome shotgun (WGS) entry which is preliminary data.</text>
</comment>
<dbReference type="GO" id="GO:0042575">
    <property type="term" value="C:DNA polymerase complex"/>
    <property type="evidence" value="ECO:0007669"/>
    <property type="project" value="UniProtKB-ARBA"/>
</dbReference>
<comment type="function">
    <text evidence="1">The aspartyl protease (PR) mediates the proteolytic cleavages of the Gag and Gag-Pol polyproteins after assembly of the VLP.</text>
</comment>
<evidence type="ECO:0000256" key="1">
    <source>
        <dbReference type="ARBA" id="ARBA00002180"/>
    </source>
</evidence>
<keyword evidence="14" id="KW-0808">Transferase</keyword>
<dbReference type="SUPFAM" id="SSF56672">
    <property type="entry name" value="DNA/RNA polymerases"/>
    <property type="match status" value="1"/>
</dbReference>
<protein>
    <recommendedName>
        <fullName evidence="19">Integrase catalytic domain-containing protein</fullName>
    </recommendedName>
</protein>
<dbReference type="InterPro" id="IPR001584">
    <property type="entry name" value="Integrase_cat-core"/>
</dbReference>
<evidence type="ECO:0000313" key="21">
    <source>
        <dbReference type="Proteomes" id="UP001497472"/>
    </source>
</evidence>
<reference evidence="20 21" key="1">
    <citation type="submission" date="2023-11" db="EMBL/GenBank/DDBJ databases">
        <authorList>
            <person name="Okamura Y."/>
        </authorList>
    </citation>
    <scope>NUCLEOTIDE SEQUENCE [LARGE SCALE GENOMIC DNA]</scope>
</reference>
<dbReference type="PANTHER" id="PTHR42648">
    <property type="entry name" value="TRANSPOSASE, PUTATIVE-RELATED"/>
    <property type="match status" value="1"/>
</dbReference>
<keyword evidence="8" id="KW-0255">Endonuclease</keyword>
<keyword evidence="9" id="KW-0378">Hydrolase</keyword>
<dbReference type="Gene3D" id="3.30.420.10">
    <property type="entry name" value="Ribonuclease H-like superfamily/Ribonuclease H"/>
    <property type="match status" value="1"/>
</dbReference>
<dbReference type="GO" id="GO:0004519">
    <property type="term" value="F:endonuclease activity"/>
    <property type="evidence" value="ECO:0007669"/>
    <property type="project" value="UniProtKB-KW"/>
</dbReference>
<evidence type="ECO:0000256" key="5">
    <source>
        <dbReference type="ARBA" id="ARBA00022723"/>
    </source>
</evidence>
<sequence length="1031" mass="117240">MGSINNMTLIERLTGRDNFASWKFAVKTYLEHEDLWECVSGTDEVNPKKDIKAKSKIILLVDPINYVHVQDASSAKEVWEKLCKAFDDSGLTRRVGLLRDLITTTLENCQSIEEYVNKIMTTAHKLRNIGFKVDDEWLGTLLLAGLPDEYKPMIMAIESSGVAITADSIKSKLLQEVKNRDPSVFFVNKSNNNKQLSKQNKQTKGPRSYSCNNHGHIAKHCKVKNNKKQIDNSFVGVFSAINNNSSGWYVDTGAGMHMTMNKDWIYDEIQPPIKTIRVANNKELRVESCGKVNIHVKNKNGSTNSIQVKNVLYVPELSTNLLSVSNIINNKGNIKFDSKGCYLYNKDNVEVAMATLVNNMYKLNVVSVQAFSSTINDDFYLWHQRLGHLNYNDMKKLKDHTDGVKIPQNSELTCVSCIEGKQARSPFPCEGSRANQLLEIIHSDICGPMEVNSLGNARYFLTFTDDFSRKVCVFTIKSKSECLDKFKEYKSYAENKLDTKIKTLRTDNGTEYLNKNFTNYLKLHGINHQTSTPYTPQQNGLSERMNRTLLEKARCMLINANLQKSLWAEAIRTAAYITNRTPTRALNYKTPEEVWSGRKPNLSHMRIFGCEAMMHIPKEKLKKWDSKSYTIPVTLSDTEKQQQQQVSSNSLSESSDCSMDMSTHTAVETCDDSDEEYVPEQSIGTPLTSNITLRPRNRPNPTVEPKSYLCMANVPQTYEDALSSEDSELWIKSIKKELKAHEDNGTWELVKKPDNVRLLDCKWVFRVKNEENGPRYKSRLCAKGFAQKRGIDYTETFSPTVRYDSIRLLLSIVAEKRMAIMQFDIKTVFLHGELQEEIYMKPPEGLDVENNMACKLIKSLYGLKQAPRCWNAKFNSVLNKYGFLNSHADKCVYKSTVLENEKCFPYREAVGSLMFAAIVTRPDIMFAVSTVSRFLNSHDQSHWNAVKKIFKYLKGTLSFGLCFRSNENNTLESYSDADYANDPVTRRSTTGYVFMKNGAAITWNSQRQTTVALSTTEAEFMASCSATKEAL</sequence>
<dbReference type="InterPro" id="IPR054722">
    <property type="entry name" value="PolX-like_BBD"/>
</dbReference>
<dbReference type="SUPFAM" id="SSF53098">
    <property type="entry name" value="Ribonuclease H-like"/>
    <property type="match status" value="1"/>
</dbReference>
<dbReference type="GO" id="GO:0005524">
    <property type="term" value="F:ATP binding"/>
    <property type="evidence" value="ECO:0007669"/>
    <property type="project" value="UniProtKB-KW"/>
</dbReference>
<dbReference type="GO" id="GO:0006310">
    <property type="term" value="P:DNA recombination"/>
    <property type="evidence" value="ECO:0007669"/>
    <property type="project" value="UniProtKB-KW"/>
</dbReference>
<proteinExistence type="predicted"/>
<evidence type="ECO:0000256" key="7">
    <source>
        <dbReference type="ARBA" id="ARBA00022750"/>
    </source>
</evidence>
<dbReference type="GO" id="GO:0003887">
    <property type="term" value="F:DNA-directed DNA polymerase activity"/>
    <property type="evidence" value="ECO:0007669"/>
    <property type="project" value="UniProtKB-KW"/>
</dbReference>
<evidence type="ECO:0000256" key="10">
    <source>
        <dbReference type="ARBA" id="ARBA00022840"/>
    </source>
</evidence>
<keyword evidence="10" id="KW-0067">ATP-binding</keyword>
<evidence type="ECO:0000256" key="8">
    <source>
        <dbReference type="ARBA" id="ARBA00022759"/>
    </source>
</evidence>
<keyword evidence="11" id="KW-0460">Magnesium</keyword>
<feature type="region of interest" description="Disordered" evidence="18">
    <location>
        <begin position="635"/>
        <end position="680"/>
    </location>
</feature>
<gene>
    <name evidence="20" type="ORF">LNINA_LOCUS7101</name>
</gene>
<evidence type="ECO:0000256" key="6">
    <source>
        <dbReference type="ARBA" id="ARBA00022741"/>
    </source>
</evidence>
<keyword evidence="3" id="KW-0645">Protease</keyword>
<dbReference type="Proteomes" id="UP001497472">
    <property type="component" value="Unassembled WGS sequence"/>
</dbReference>
<dbReference type="InterPro" id="IPR025724">
    <property type="entry name" value="GAG-pre-integrase_dom"/>
</dbReference>
<dbReference type="GO" id="GO:0003676">
    <property type="term" value="F:nucleic acid binding"/>
    <property type="evidence" value="ECO:0007669"/>
    <property type="project" value="InterPro"/>
</dbReference>
<dbReference type="InterPro" id="IPR039537">
    <property type="entry name" value="Retrotran_Ty1/copia-like"/>
</dbReference>
<keyword evidence="2" id="KW-1188">Viral release from host cell</keyword>
<feature type="compositionally biased region" description="Acidic residues" evidence="18">
    <location>
        <begin position="669"/>
        <end position="678"/>
    </location>
</feature>
<keyword evidence="21" id="KW-1185">Reference proteome</keyword>
<evidence type="ECO:0000256" key="14">
    <source>
        <dbReference type="ARBA" id="ARBA00022932"/>
    </source>
</evidence>
<feature type="domain" description="Integrase catalytic" evidence="19">
    <location>
        <begin position="424"/>
        <end position="599"/>
    </location>
</feature>
<dbReference type="GO" id="GO:0003964">
    <property type="term" value="F:RNA-directed DNA polymerase activity"/>
    <property type="evidence" value="ECO:0007669"/>
    <property type="project" value="UniProtKB-KW"/>
</dbReference>
<dbReference type="EMBL" id="CAVLEF010000009">
    <property type="protein sequence ID" value="CAK1547641.1"/>
    <property type="molecule type" value="Genomic_DNA"/>
</dbReference>
<dbReference type="GO" id="GO:0046872">
    <property type="term" value="F:metal ion binding"/>
    <property type="evidence" value="ECO:0007669"/>
    <property type="project" value="UniProtKB-KW"/>
</dbReference>